<feature type="region of interest" description="Disordered" evidence="1">
    <location>
        <begin position="120"/>
        <end position="155"/>
    </location>
</feature>
<dbReference type="OrthoDB" id="2506323at2759"/>
<feature type="compositionally biased region" description="Polar residues" evidence="1">
    <location>
        <begin position="548"/>
        <end position="562"/>
    </location>
</feature>
<dbReference type="EMBL" id="PGCJ01000058">
    <property type="protein sequence ID" value="PLW53642.1"/>
    <property type="molecule type" value="Genomic_DNA"/>
</dbReference>
<feature type="region of interest" description="Disordered" evidence="1">
    <location>
        <begin position="372"/>
        <end position="391"/>
    </location>
</feature>
<feature type="compositionally biased region" description="Low complexity" evidence="1">
    <location>
        <begin position="727"/>
        <end position="746"/>
    </location>
</feature>
<feature type="compositionally biased region" description="Polar residues" evidence="1">
    <location>
        <begin position="32"/>
        <end position="48"/>
    </location>
</feature>
<name>A0A2N5VUL8_9BASI</name>
<feature type="region of interest" description="Disordered" evidence="1">
    <location>
        <begin position="727"/>
        <end position="791"/>
    </location>
</feature>
<evidence type="ECO:0000256" key="1">
    <source>
        <dbReference type="SAM" id="MobiDB-lite"/>
    </source>
</evidence>
<accession>A0A2N5VUL8</accession>
<evidence type="ECO:0000313" key="2">
    <source>
        <dbReference type="EMBL" id="PLW53642.1"/>
    </source>
</evidence>
<dbReference type="AlphaFoldDB" id="A0A2N5VUL8"/>
<feature type="region of interest" description="Disordered" evidence="1">
    <location>
        <begin position="508"/>
        <end position="636"/>
    </location>
</feature>
<evidence type="ECO:0000313" key="3">
    <source>
        <dbReference type="Proteomes" id="UP000235388"/>
    </source>
</evidence>
<feature type="compositionally biased region" description="Low complexity" evidence="1">
    <location>
        <begin position="567"/>
        <end position="586"/>
    </location>
</feature>
<feature type="compositionally biased region" description="Low complexity" evidence="1">
    <location>
        <begin position="430"/>
        <end position="451"/>
    </location>
</feature>
<gene>
    <name evidence="2" type="ORF">PCANC_04335</name>
</gene>
<comment type="caution">
    <text evidence="2">The sequence shown here is derived from an EMBL/GenBank/DDBJ whole genome shotgun (WGS) entry which is preliminary data.</text>
</comment>
<feature type="compositionally biased region" description="Basic residues" evidence="1">
    <location>
        <begin position="763"/>
        <end position="775"/>
    </location>
</feature>
<reference evidence="2 3" key="1">
    <citation type="submission" date="2017-11" db="EMBL/GenBank/DDBJ databases">
        <title>De novo assembly and phasing of dikaryotic genomes from two isolates of Puccinia coronata f. sp. avenae, the causal agent of oat crown rust.</title>
        <authorList>
            <person name="Miller M.E."/>
            <person name="Zhang Y."/>
            <person name="Omidvar V."/>
            <person name="Sperschneider J."/>
            <person name="Schwessinger B."/>
            <person name="Raley C."/>
            <person name="Palmer J.M."/>
            <person name="Garnica D."/>
            <person name="Upadhyaya N."/>
            <person name="Rathjen J."/>
            <person name="Taylor J.M."/>
            <person name="Park R.F."/>
            <person name="Dodds P.N."/>
            <person name="Hirsch C.D."/>
            <person name="Kianian S.F."/>
            <person name="Figueroa M."/>
        </authorList>
    </citation>
    <scope>NUCLEOTIDE SEQUENCE [LARGE SCALE GENOMIC DNA]</scope>
    <source>
        <strain evidence="2">12NC29</strain>
    </source>
</reference>
<feature type="region of interest" description="Disordered" evidence="1">
    <location>
        <begin position="32"/>
        <end position="56"/>
    </location>
</feature>
<proteinExistence type="predicted"/>
<dbReference type="Proteomes" id="UP000235388">
    <property type="component" value="Unassembled WGS sequence"/>
</dbReference>
<keyword evidence="3" id="KW-1185">Reference proteome</keyword>
<feature type="compositionally biased region" description="Polar residues" evidence="1">
    <location>
        <begin position="372"/>
        <end position="382"/>
    </location>
</feature>
<protein>
    <submittedName>
        <fullName evidence="2">Uncharacterized protein</fullName>
    </submittedName>
</protein>
<feature type="compositionally biased region" description="Low complexity" evidence="1">
    <location>
        <begin position="525"/>
        <end position="539"/>
    </location>
</feature>
<organism evidence="2 3">
    <name type="scientific">Puccinia coronata f. sp. avenae</name>
    <dbReference type="NCBI Taxonomy" id="200324"/>
    <lineage>
        <taxon>Eukaryota</taxon>
        <taxon>Fungi</taxon>
        <taxon>Dikarya</taxon>
        <taxon>Basidiomycota</taxon>
        <taxon>Pucciniomycotina</taxon>
        <taxon>Pucciniomycetes</taxon>
        <taxon>Pucciniales</taxon>
        <taxon>Pucciniaceae</taxon>
        <taxon>Puccinia</taxon>
    </lineage>
</organism>
<feature type="region of interest" description="Disordered" evidence="1">
    <location>
        <begin position="401"/>
        <end position="451"/>
    </location>
</feature>
<feature type="compositionally biased region" description="Basic and acidic residues" evidence="1">
    <location>
        <begin position="406"/>
        <end position="422"/>
    </location>
</feature>
<sequence length="791" mass="85745">MSTGPVDKPITHFPLKHVSRDAMWFSTPKIFKTNSKQEQQQHPKTAPTTPAAHKSMEPNIDQQQNQQQNLLLQRHPNINFLSTTTTPIPSFPKSISLNSLKLAQRQSEANFVSTFIQPNSAHKPSAHQQQQQTATSTLRFTSHSEEDHSSTINLPYPNPDLSTITHHNNTLIESDIQPHPTSERRISALPSRAHTPFKPFKSPLNGLNTQQHLNSHPYLLHQQPDHSPLSNKLTNLLHSNQNELISLKDENNAIAPTPTDKVVLSPSPKQPAVLSPNRLNFPTPSAALSDILKSQQDTLPNSNTIDQVMAELENRTAAGPRITKITFQDQTNVAANQPDTADRFRDVHDKEFAKYDAITTHYAAKRKNEATSINTRSVTNPSKRAKVSDFGYPKRLVSQQEIDTEQAEKKKEVAKRQLELARSRRRTANGTSTSIGSKPGSSKPTPSGFSSFGTRLIKTAVKTVAGAFKGSQKLTNAVPAGPSAGPSKLPAPAVAPAKKIVGRPTRMITKPPLNRLPPAGHHRLLSTTTTTSASNSLSEAARRRAVSGPSTTLSNPPGTSKPQPRGATTRAQASAATKSTTLSKSTWQPKTLPQPPVGNPKTIPGPSKRFNPPKTGPTAQSTIPEKKADVDPTGPTAMCTRSRIPKISTHSHGQTIIRPSVKSCDGPCRRAMMASTSTAASSASTRSVVRIGLSAKKVPRKLSQPMQHTKPIAGHARLAAAALRRTTTTAATGSSFPRKSSSHPSRVIPQKDRSAAAADLPKRKILLLKNRRRSSSKQVGIKAVSHRVTSS</sequence>